<evidence type="ECO:0000313" key="2">
    <source>
        <dbReference type="EMBL" id="GGU96381.1"/>
    </source>
</evidence>
<comment type="caution">
    <text evidence="2">The sequence shown here is derived from an EMBL/GenBank/DDBJ whole genome shotgun (WGS) entry which is preliminary data.</text>
</comment>
<reference evidence="3" key="1">
    <citation type="journal article" date="2019" name="Int. J. Syst. Evol. Microbiol.">
        <title>The Global Catalogue of Microorganisms (GCM) 10K type strain sequencing project: providing services to taxonomists for standard genome sequencing and annotation.</title>
        <authorList>
            <consortium name="The Broad Institute Genomics Platform"/>
            <consortium name="The Broad Institute Genome Sequencing Center for Infectious Disease"/>
            <person name="Wu L."/>
            <person name="Ma J."/>
        </authorList>
    </citation>
    <scope>NUCLEOTIDE SEQUENCE [LARGE SCALE GENOMIC DNA]</scope>
    <source>
        <strain evidence="3">JCM 3399</strain>
    </source>
</reference>
<feature type="region of interest" description="Disordered" evidence="1">
    <location>
        <begin position="34"/>
        <end position="60"/>
    </location>
</feature>
<accession>A0ABQ2VNU0</accession>
<feature type="compositionally biased region" description="Low complexity" evidence="1">
    <location>
        <begin position="34"/>
        <end position="50"/>
    </location>
</feature>
<evidence type="ECO:0008006" key="4">
    <source>
        <dbReference type="Google" id="ProtNLM"/>
    </source>
</evidence>
<dbReference type="InterPro" id="IPR010667">
    <property type="entry name" value="Phage_T4_Gp19"/>
</dbReference>
<dbReference type="Proteomes" id="UP000654471">
    <property type="component" value="Unassembled WGS sequence"/>
</dbReference>
<gene>
    <name evidence="2" type="ORF">GCM10010211_74570</name>
</gene>
<organism evidence="2 3">
    <name type="scientific">Streptomyces albospinus</name>
    <dbReference type="NCBI Taxonomy" id="285515"/>
    <lineage>
        <taxon>Bacteria</taxon>
        <taxon>Bacillati</taxon>
        <taxon>Actinomycetota</taxon>
        <taxon>Actinomycetes</taxon>
        <taxon>Kitasatosporales</taxon>
        <taxon>Streptomycetaceae</taxon>
        <taxon>Streptomyces</taxon>
    </lineage>
</organism>
<evidence type="ECO:0000313" key="3">
    <source>
        <dbReference type="Proteomes" id="UP000654471"/>
    </source>
</evidence>
<sequence>MPHGDAAADAPLPSAVSIELGAFQVETVRSVTGTAIGAAPPGAGRQPDGPGRSGEITIVRGPDKSTAFTDWLTRCLVDRAEVPARKAVTVVHYAADRTPLRRFHLANAVPTSWETLHDEAGSGPAEESVTLEYEELTVST</sequence>
<dbReference type="Pfam" id="PF06841">
    <property type="entry name" value="Phage_T4_gp19"/>
    <property type="match status" value="1"/>
</dbReference>
<proteinExistence type="predicted"/>
<name>A0ABQ2VNU0_9ACTN</name>
<protein>
    <recommendedName>
        <fullName evidence="4">Phage tail protein</fullName>
    </recommendedName>
</protein>
<dbReference type="RefSeq" id="WP_189307735.1">
    <property type="nucleotide sequence ID" value="NZ_BMRP01000052.1"/>
</dbReference>
<evidence type="ECO:0000256" key="1">
    <source>
        <dbReference type="SAM" id="MobiDB-lite"/>
    </source>
</evidence>
<dbReference type="EMBL" id="BMRP01000052">
    <property type="protein sequence ID" value="GGU96381.1"/>
    <property type="molecule type" value="Genomic_DNA"/>
</dbReference>
<keyword evidence="3" id="KW-1185">Reference proteome</keyword>